<dbReference type="PANTHER" id="PTHR30349:SF64">
    <property type="entry name" value="PROPHAGE INTEGRASE INTD-RELATED"/>
    <property type="match status" value="1"/>
</dbReference>
<dbReference type="SUPFAM" id="SSF56349">
    <property type="entry name" value="DNA breaking-rejoining enzymes"/>
    <property type="match status" value="1"/>
</dbReference>
<organism evidence="8 9">
    <name type="scientific">Gilvimarinus japonicus</name>
    <dbReference type="NCBI Taxonomy" id="1796469"/>
    <lineage>
        <taxon>Bacteria</taxon>
        <taxon>Pseudomonadati</taxon>
        <taxon>Pseudomonadota</taxon>
        <taxon>Gammaproteobacteria</taxon>
        <taxon>Cellvibrionales</taxon>
        <taxon>Cellvibrionaceae</taxon>
        <taxon>Gilvimarinus</taxon>
    </lineage>
</organism>
<keyword evidence="2" id="KW-0229">DNA integration</keyword>
<dbReference type="NCBIfam" id="TIGR02249">
    <property type="entry name" value="integrase_gron"/>
    <property type="match status" value="1"/>
</dbReference>
<reference evidence="9" key="1">
    <citation type="journal article" date="2019" name="Int. J. Syst. Evol. Microbiol.">
        <title>The Global Catalogue of Microorganisms (GCM) 10K type strain sequencing project: providing services to taxonomists for standard genome sequencing and annotation.</title>
        <authorList>
            <consortium name="The Broad Institute Genomics Platform"/>
            <consortium name="The Broad Institute Genome Sequencing Center for Infectious Disease"/>
            <person name="Wu L."/>
            <person name="Ma J."/>
        </authorList>
    </citation>
    <scope>NUCLEOTIDE SEQUENCE [LARGE SCALE GENOMIC DNA]</scope>
    <source>
        <strain evidence="9">KCTC 52141</strain>
    </source>
</reference>
<dbReference type="InterPro" id="IPR013762">
    <property type="entry name" value="Integrase-like_cat_sf"/>
</dbReference>
<comment type="caution">
    <text evidence="8">The sequence shown here is derived from an EMBL/GenBank/DDBJ whole genome shotgun (WGS) entry which is preliminary data.</text>
</comment>
<proteinExistence type="inferred from homology"/>
<dbReference type="Gene3D" id="1.10.443.10">
    <property type="entry name" value="Intergrase catalytic core"/>
    <property type="match status" value="1"/>
</dbReference>
<dbReference type="InterPro" id="IPR010998">
    <property type="entry name" value="Integrase_recombinase_N"/>
</dbReference>
<feature type="domain" description="Core-binding (CB)" evidence="7">
    <location>
        <begin position="1"/>
        <end position="84"/>
    </location>
</feature>
<dbReference type="Gene3D" id="1.10.150.130">
    <property type="match status" value="1"/>
</dbReference>
<dbReference type="Proteomes" id="UP001595548">
    <property type="component" value="Unassembled WGS sequence"/>
</dbReference>
<dbReference type="InterPro" id="IPR004107">
    <property type="entry name" value="Integrase_SAM-like_N"/>
</dbReference>
<evidence type="ECO:0000256" key="5">
    <source>
        <dbReference type="PROSITE-ProRule" id="PRU01248"/>
    </source>
</evidence>
<evidence type="ECO:0000256" key="2">
    <source>
        <dbReference type="ARBA" id="ARBA00022908"/>
    </source>
</evidence>
<dbReference type="Pfam" id="PF00589">
    <property type="entry name" value="Phage_integrase"/>
    <property type="match status" value="1"/>
</dbReference>
<dbReference type="InterPro" id="IPR011946">
    <property type="entry name" value="Integrase_integron-type"/>
</dbReference>
<dbReference type="PANTHER" id="PTHR30349">
    <property type="entry name" value="PHAGE INTEGRASE-RELATED"/>
    <property type="match status" value="1"/>
</dbReference>
<comment type="similarity">
    <text evidence="1">Belongs to the 'phage' integrase family.</text>
</comment>
<protein>
    <submittedName>
        <fullName evidence="8">Integron integrase</fullName>
    </submittedName>
</protein>
<feature type="domain" description="Tyr recombinase" evidence="6">
    <location>
        <begin position="101"/>
        <end position="314"/>
    </location>
</feature>
<evidence type="ECO:0000313" key="9">
    <source>
        <dbReference type="Proteomes" id="UP001595548"/>
    </source>
</evidence>
<accession>A0ABV7HTE7</accession>
<dbReference type="RefSeq" id="WP_382416938.1">
    <property type="nucleotide sequence ID" value="NZ_AP031500.1"/>
</dbReference>
<keyword evidence="9" id="KW-1185">Reference proteome</keyword>
<dbReference type="Pfam" id="PF13495">
    <property type="entry name" value="Phage_int_SAM_4"/>
    <property type="match status" value="1"/>
</dbReference>
<evidence type="ECO:0000256" key="4">
    <source>
        <dbReference type="ARBA" id="ARBA00023172"/>
    </source>
</evidence>
<dbReference type="InterPro" id="IPR011010">
    <property type="entry name" value="DNA_brk_join_enz"/>
</dbReference>
<evidence type="ECO:0000256" key="3">
    <source>
        <dbReference type="ARBA" id="ARBA00023125"/>
    </source>
</evidence>
<dbReference type="EMBL" id="JBHRTL010000007">
    <property type="protein sequence ID" value="MFC3155934.1"/>
    <property type="molecule type" value="Genomic_DNA"/>
</dbReference>
<evidence type="ECO:0000313" key="8">
    <source>
        <dbReference type="EMBL" id="MFC3155934.1"/>
    </source>
</evidence>
<sequence length="320" mass="37229">MKRSLFIERVRSELRTRHYSLQTEKTYLYWIRHFILFNDKRHPEVMGNADIERFLSYLAVNRKVSAATQNQALCAIVFLYRYIIQRDTENLSYGFAKRPQNVPTVLAPNEVTAILNQLKGKYWLITALLYGCGFRIHEALSLRIKDIDPHNRSIFIFRGKGRKDRYTLLPEILVASIQHQMQEAQHVHEADLAEGYGSTSVPPALYRKYGKALTDFAWQYLFPSTTRCQHPYDNYICRHHLHSTAYAKHLRKAVKASNIHKRVTAHTFRHSFATNLLLNGSDIRTVQELLGHSDLRTTEIYTHVIGERRAGTRSPVDSLF</sequence>
<dbReference type="PROSITE" id="PS51898">
    <property type="entry name" value="TYR_RECOMBINASE"/>
    <property type="match status" value="1"/>
</dbReference>
<dbReference type="PROSITE" id="PS51900">
    <property type="entry name" value="CB"/>
    <property type="match status" value="1"/>
</dbReference>
<evidence type="ECO:0000259" key="7">
    <source>
        <dbReference type="PROSITE" id="PS51900"/>
    </source>
</evidence>
<dbReference type="InterPro" id="IPR002104">
    <property type="entry name" value="Integrase_catalytic"/>
</dbReference>
<keyword evidence="3 5" id="KW-0238">DNA-binding</keyword>
<keyword evidence="4" id="KW-0233">DNA recombination</keyword>
<evidence type="ECO:0000256" key="1">
    <source>
        <dbReference type="ARBA" id="ARBA00008857"/>
    </source>
</evidence>
<evidence type="ECO:0000259" key="6">
    <source>
        <dbReference type="PROSITE" id="PS51898"/>
    </source>
</evidence>
<dbReference type="InterPro" id="IPR050090">
    <property type="entry name" value="Tyrosine_recombinase_XerCD"/>
</dbReference>
<name>A0ABV7HTE7_9GAMM</name>
<dbReference type="InterPro" id="IPR044068">
    <property type="entry name" value="CB"/>
</dbReference>
<gene>
    <name evidence="8" type="ORF">ACFOEB_12035</name>
</gene>